<keyword evidence="1" id="KW-0472">Membrane</keyword>
<dbReference type="InterPro" id="IPR039447">
    <property type="entry name" value="UreH-like_TM_dom"/>
</dbReference>
<keyword evidence="4" id="KW-1185">Reference proteome</keyword>
<keyword evidence="1" id="KW-1133">Transmembrane helix</keyword>
<evidence type="ECO:0000259" key="2">
    <source>
        <dbReference type="Pfam" id="PF13386"/>
    </source>
</evidence>
<accession>A0AA52HA98</accession>
<sequence>MDYLLTQGYDLDGRFMPLLLVLFMAGLLGSASHCAGMCGPFIMGQTATHTEAPENDSLSWLTVSRMVISSLPYHLGRMTAYCLLAMLAASLGTALIKSAGHKMIIASFLSVAGVLFILSAIPSTKSPLSFLRLPVSYTAWIANIARPFSRQQTGFQRFMYGYFLGFLPCGFLYAALLVAASTGSAIYALVGMIAFTLGTMPILITLALGGRFLYRHWPLTVRVAAKGCMAFNGISLFTIAGRMLA</sequence>
<evidence type="ECO:0000256" key="1">
    <source>
        <dbReference type="SAM" id="Phobius"/>
    </source>
</evidence>
<gene>
    <name evidence="3" type="ORF">QGN29_03310</name>
</gene>
<feature type="domain" description="Urease accessory protein UreH-like transmembrane" evidence="2">
    <location>
        <begin position="22"/>
        <end position="234"/>
    </location>
</feature>
<dbReference type="RefSeq" id="WP_310799250.1">
    <property type="nucleotide sequence ID" value="NZ_CP123872.1"/>
</dbReference>
<evidence type="ECO:0000313" key="4">
    <source>
        <dbReference type="Proteomes" id="UP001268683"/>
    </source>
</evidence>
<evidence type="ECO:0000313" key="3">
    <source>
        <dbReference type="EMBL" id="WND03397.1"/>
    </source>
</evidence>
<organism evidence="3 4">
    <name type="scientific">Temperatibacter marinus</name>
    <dbReference type="NCBI Taxonomy" id="1456591"/>
    <lineage>
        <taxon>Bacteria</taxon>
        <taxon>Pseudomonadati</taxon>
        <taxon>Pseudomonadota</taxon>
        <taxon>Alphaproteobacteria</taxon>
        <taxon>Kordiimonadales</taxon>
        <taxon>Temperatibacteraceae</taxon>
        <taxon>Temperatibacter</taxon>
    </lineage>
</organism>
<name>A0AA52HA98_9PROT</name>
<dbReference type="KEGG" id="tmk:QGN29_03310"/>
<feature type="transmembrane region" description="Helical" evidence="1">
    <location>
        <begin position="186"/>
        <end position="208"/>
    </location>
</feature>
<dbReference type="Proteomes" id="UP001268683">
    <property type="component" value="Chromosome"/>
</dbReference>
<keyword evidence="1" id="KW-0812">Transmembrane</keyword>
<dbReference type="EMBL" id="CP123872">
    <property type="protein sequence ID" value="WND03397.1"/>
    <property type="molecule type" value="Genomic_DNA"/>
</dbReference>
<feature type="transmembrane region" description="Helical" evidence="1">
    <location>
        <begin position="78"/>
        <end position="96"/>
    </location>
</feature>
<dbReference type="Pfam" id="PF13386">
    <property type="entry name" value="DsbD_2"/>
    <property type="match status" value="1"/>
</dbReference>
<dbReference type="AlphaFoldDB" id="A0AA52HA98"/>
<feature type="transmembrane region" description="Helical" evidence="1">
    <location>
        <begin position="103"/>
        <end position="123"/>
    </location>
</feature>
<feature type="transmembrane region" description="Helical" evidence="1">
    <location>
        <begin position="160"/>
        <end position="180"/>
    </location>
</feature>
<reference evidence="3" key="1">
    <citation type="submission" date="2023-04" db="EMBL/GenBank/DDBJ databases">
        <title>Complete genome sequence of Temperatibacter marinus.</title>
        <authorList>
            <person name="Rong J.-C."/>
            <person name="Yi M.-L."/>
            <person name="Zhao Q."/>
        </authorList>
    </citation>
    <scope>NUCLEOTIDE SEQUENCE</scope>
    <source>
        <strain evidence="3">NBRC 110045</strain>
    </source>
</reference>
<protein>
    <submittedName>
        <fullName evidence="3">Sulfite exporter TauE/SafE family protein</fullName>
    </submittedName>
</protein>
<dbReference type="PANTHER" id="PTHR42208">
    <property type="entry name" value="HEAVY METAL TRANSPORTER-RELATED"/>
    <property type="match status" value="1"/>
</dbReference>
<dbReference type="PANTHER" id="PTHR42208:SF1">
    <property type="entry name" value="HEAVY METAL TRANSPORTER"/>
    <property type="match status" value="1"/>
</dbReference>
<proteinExistence type="predicted"/>